<dbReference type="InterPro" id="IPR012941">
    <property type="entry name" value="Phe_hydrox_C_dim_dom"/>
</dbReference>
<dbReference type="InterPro" id="IPR002938">
    <property type="entry name" value="FAD-bd"/>
</dbReference>
<evidence type="ECO:0000259" key="5">
    <source>
        <dbReference type="Pfam" id="PF01494"/>
    </source>
</evidence>
<dbReference type="CDD" id="cd02979">
    <property type="entry name" value="PHOX_C"/>
    <property type="match status" value="1"/>
</dbReference>
<evidence type="ECO:0000313" key="7">
    <source>
        <dbReference type="EMBL" id="GAM40405.1"/>
    </source>
</evidence>
<evidence type="ECO:0000313" key="8">
    <source>
        <dbReference type="Proteomes" id="UP000053095"/>
    </source>
</evidence>
<dbReference type="Gene3D" id="3.50.50.60">
    <property type="entry name" value="FAD/NAD(P)-binding domain"/>
    <property type="match status" value="1"/>
</dbReference>
<sequence length="627" mass="68614">MTAPPESTTDVVIIGAGPSGLMAALWMARLGVKARIIDTRATKVFRGHADGMQTGTLDIFDSFGIADDLYKNAAPAMEMTFWAGSNDLPLKRVARFPKWHPELGRYYLVHTSQGNTERALLDGMKAFNGLEVERGVTAVAIDFNESRLHDSQAHAIKLTVKHLTNEELAVTSKKDTNPQPGDFNYNPADEPYLKRKVTGKEGSTEVINAKFVIGADGSRSWTRTALGFDFVGDDGNDDESAGGILDCIATSNFPDIRIQCILSKDGRGAGFVPREGGLLRIAAPVAGRSEATPENIIKSMKEILSPYELNVTRIDWCGVFGTRRRVASSASKYSRVFLVGDALHVHSPRAGIGMNFSIQDAYNLGWKIAHVVKGISPLTILKTYDEERGLTSKQLVAFDKALSQQAPLGAKFSVNGTRQGLEDNLLFTSTVAVQYNAGLLVAKEGTSVVSKQHLAPGIIVGRRLPSHTVERHADGEPVDFGKSFPSDGRYRVVVFAGDISQPDQLRRVEQLSQVLELPKAFLQRLGRPAITFQNVFETLVLHTASRDKVEVADLPPFLFQGGDPLNQTFVDNNASRDWVMTKAYSKYGVSRERGCLVLVRPDRHVMYIGDLEDVTELIKLTSSVLAP</sequence>
<evidence type="ECO:0000256" key="1">
    <source>
        <dbReference type="ARBA" id="ARBA00007801"/>
    </source>
</evidence>
<gene>
    <name evidence="7" type="ORF">TCE0_039f12736</name>
</gene>
<feature type="domain" description="FAD-binding" evidence="5">
    <location>
        <begin position="9"/>
        <end position="398"/>
    </location>
</feature>
<dbReference type="GO" id="GO:0016709">
    <property type="term" value="F:oxidoreductase activity, acting on paired donors, with incorporation or reduction of molecular oxygen, NAD(P)H as one donor, and incorporation of one atom of oxygen"/>
    <property type="evidence" value="ECO:0007669"/>
    <property type="project" value="UniProtKB-ARBA"/>
</dbReference>
<name>A0A6N4SL07_TALPI</name>
<keyword evidence="2" id="KW-0285">Flavoprotein</keyword>
<dbReference type="Pfam" id="PF07976">
    <property type="entry name" value="Phe_hydrox_dim"/>
    <property type="match status" value="1"/>
</dbReference>
<evidence type="ECO:0000256" key="2">
    <source>
        <dbReference type="ARBA" id="ARBA00022630"/>
    </source>
</evidence>
<dbReference type="AlphaFoldDB" id="A0A6N4SL07"/>
<dbReference type="EMBL" id="DF933835">
    <property type="protein sequence ID" value="GAM40405.1"/>
    <property type="molecule type" value="Genomic_DNA"/>
</dbReference>
<keyword evidence="8" id="KW-1185">Reference proteome</keyword>
<evidence type="ECO:0000256" key="3">
    <source>
        <dbReference type="ARBA" id="ARBA00022827"/>
    </source>
</evidence>
<reference evidence="8" key="1">
    <citation type="journal article" date="2015" name="Genome Announc.">
        <title>Draft genome sequence of Talaromyces cellulolyticus strain Y-94, a source of lignocellulosic biomass-degrading enzymes.</title>
        <authorList>
            <person name="Fujii T."/>
            <person name="Koike H."/>
            <person name="Sawayama S."/>
            <person name="Yano S."/>
            <person name="Inoue H."/>
        </authorList>
    </citation>
    <scope>NUCLEOTIDE SEQUENCE [LARGE SCALE GENOMIC DNA]</scope>
    <source>
        <strain evidence="8">Y-94</strain>
    </source>
</reference>
<dbReference type="SUPFAM" id="SSF52833">
    <property type="entry name" value="Thioredoxin-like"/>
    <property type="match status" value="1"/>
</dbReference>
<comment type="similarity">
    <text evidence="1">Belongs to the PheA/TfdB FAD monooxygenase family.</text>
</comment>
<dbReference type="Proteomes" id="UP000053095">
    <property type="component" value="Unassembled WGS sequence"/>
</dbReference>
<dbReference type="PANTHER" id="PTHR43004:SF20">
    <property type="entry name" value="2-MONOOXYGENASE, PUTATIVE (AFU_ORTHOLOGUE AFUA_1G13660)-RELATED"/>
    <property type="match status" value="1"/>
</dbReference>
<proteinExistence type="inferred from homology"/>
<dbReference type="InterPro" id="IPR038220">
    <property type="entry name" value="PHOX_C_sf"/>
</dbReference>
<dbReference type="InterPro" id="IPR050641">
    <property type="entry name" value="RIFMO-like"/>
</dbReference>
<organism evidence="7 8">
    <name type="scientific">Talaromyces pinophilus</name>
    <name type="common">Penicillium pinophilum</name>
    <dbReference type="NCBI Taxonomy" id="128442"/>
    <lineage>
        <taxon>Eukaryota</taxon>
        <taxon>Fungi</taxon>
        <taxon>Dikarya</taxon>
        <taxon>Ascomycota</taxon>
        <taxon>Pezizomycotina</taxon>
        <taxon>Eurotiomycetes</taxon>
        <taxon>Eurotiomycetidae</taxon>
        <taxon>Eurotiales</taxon>
        <taxon>Trichocomaceae</taxon>
        <taxon>Talaromyces</taxon>
        <taxon>Talaromyces sect. Talaromyces</taxon>
    </lineage>
</organism>
<protein>
    <submittedName>
        <fullName evidence="7">Uncharacterized protein</fullName>
    </submittedName>
</protein>
<comment type="caution">
    <text evidence="7">The sequence shown here is derived from an EMBL/GenBank/DDBJ whole genome shotgun (WGS) entry which is preliminary data.</text>
</comment>
<evidence type="ECO:0000256" key="4">
    <source>
        <dbReference type="ARBA" id="ARBA00023002"/>
    </source>
</evidence>
<keyword evidence="4" id="KW-0560">Oxidoreductase</keyword>
<dbReference type="Gene3D" id="3.30.9.10">
    <property type="entry name" value="D-Amino Acid Oxidase, subunit A, domain 2"/>
    <property type="match status" value="1"/>
</dbReference>
<dbReference type="PANTHER" id="PTHR43004">
    <property type="entry name" value="TRK SYSTEM POTASSIUM UPTAKE PROTEIN"/>
    <property type="match status" value="1"/>
</dbReference>
<accession>A0A6N4SL07</accession>
<dbReference type="SUPFAM" id="SSF51905">
    <property type="entry name" value="FAD/NAD(P)-binding domain"/>
    <property type="match status" value="1"/>
</dbReference>
<dbReference type="SUPFAM" id="SSF54373">
    <property type="entry name" value="FAD-linked reductases, C-terminal domain"/>
    <property type="match status" value="1"/>
</dbReference>
<dbReference type="Gene3D" id="3.40.30.20">
    <property type="match status" value="1"/>
</dbReference>
<dbReference type="PRINTS" id="PR00420">
    <property type="entry name" value="RNGMNOXGNASE"/>
</dbReference>
<dbReference type="GO" id="GO:0071949">
    <property type="term" value="F:FAD binding"/>
    <property type="evidence" value="ECO:0007669"/>
    <property type="project" value="InterPro"/>
</dbReference>
<dbReference type="InterPro" id="IPR036188">
    <property type="entry name" value="FAD/NAD-bd_sf"/>
</dbReference>
<evidence type="ECO:0000259" key="6">
    <source>
        <dbReference type="Pfam" id="PF07976"/>
    </source>
</evidence>
<dbReference type="Pfam" id="PF01494">
    <property type="entry name" value="FAD_binding_3"/>
    <property type="match status" value="1"/>
</dbReference>
<dbReference type="InterPro" id="IPR036249">
    <property type="entry name" value="Thioredoxin-like_sf"/>
</dbReference>
<feature type="domain" description="Phenol hydroxylase-like C-terminal dimerisation" evidence="6">
    <location>
        <begin position="433"/>
        <end position="620"/>
    </location>
</feature>
<keyword evidence="3" id="KW-0274">FAD</keyword>